<feature type="region of interest" description="Disordered" evidence="5">
    <location>
        <begin position="102"/>
        <end position="137"/>
    </location>
</feature>
<dbReference type="FunFam" id="2.10.110.10:FF:000055">
    <property type="entry name" value="Actin binding LIM protein 1"/>
    <property type="match status" value="1"/>
</dbReference>
<dbReference type="EMBL" id="CADEPM010000002">
    <property type="protein sequence ID" value="CAB3399868.1"/>
    <property type="molecule type" value="Genomic_DNA"/>
</dbReference>
<dbReference type="GO" id="GO:0030032">
    <property type="term" value="P:lamellipodium assembly"/>
    <property type="evidence" value="ECO:0007669"/>
    <property type="project" value="TreeGrafter"/>
</dbReference>
<organism evidence="9 10">
    <name type="scientific">Caenorhabditis bovis</name>
    <dbReference type="NCBI Taxonomy" id="2654633"/>
    <lineage>
        <taxon>Eukaryota</taxon>
        <taxon>Metazoa</taxon>
        <taxon>Ecdysozoa</taxon>
        <taxon>Nematoda</taxon>
        <taxon>Chromadorea</taxon>
        <taxon>Rhabditida</taxon>
        <taxon>Rhabditina</taxon>
        <taxon>Rhabditomorpha</taxon>
        <taxon>Rhabditoidea</taxon>
        <taxon>Rhabditidae</taxon>
        <taxon>Peloderinae</taxon>
        <taxon>Caenorhabditis</taxon>
    </lineage>
</organism>
<dbReference type="PANTHER" id="PTHR24213:SF9">
    <property type="entry name" value="UNCOORDINATED 115A, ISOFORM B-RELATED"/>
    <property type="match status" value="1"/>
</dbReference>
<dbReference type="GO" id="GO:0051015">
    <property type="term" value="F:actin filament binding"/>
    <property type="evidence" value="ECO:0007669"/>
    <property type="project" value="TreeGrafter"/>
</dbReference>
<dbReference type="FunFam" id="1.10.950.10:FF:000009">
    <property type="entry name" value="Unc-115 protein"/>
    <property type="match status" value="1"/>
</dbReference>
<dbReference type="InterPro" id="IPR001781">
    <property type="entry name" value="Znf_LIM"/>
</dbReference>
<dbReference type="SUPFAM" id="SSF57716">
    <property type="entry name" value="Glucocorticoid receptor-like (DNA-binding domain)"/>
    <property type="match status" value="3"/>
</dbReference>
<evidence type="ECO:0000256" key="5">
    <source>
        <dbReference type="SAM" id="MobiDB-lite"/>
    </source>
</evidence>
<dbReference type="Pfam" id="PF00412">
    <property type="entry name" value="LIM"/>
    <property type="match status" value="3"/>
</dbReference>
<evidence type="ECO:0000256" key="1">
    <source>
        <dbReference type="ARBA" id="ARBA00022723"/>
    </source>
</evidence>
<keyword evidence="3 4" id="KW-0440">LIM domain</keyword>
<dbReference type="PROSITE" id="PS51089">
    <property type="entry name" value="HP"/>
    <property type="match status" value="1"/>
</dbReference>
<dbReference type="SMART" id="SM00132">
    <property type="entry name" value="LIM"/>
    <property type="match status" value="3"/>
</dbReference>
<evidence type="ECO:0000259" key="6">
    <source>
        <dbReference type="PROSITE" id="PS50023"/>
    </source>
</evidence>
<dbReference type="CDD" id="cd09327">
    <property type="entry name" value="LIM1_abLIM"/>
    <property type="match status" value="1"/>
</dbReference>
<dbReference type="EMBL" id="CADEPM010000002">
    <property type="protein sequence ID" value="CAB3399869.1"/>
    <property type="molecule type" value="Genomic_DNA"/>
</dbReference>
<dbReference type="CDD" id="cd09329">
    <property type="entry name" value="LIM3_abLIM"/>
    <property type="match status" value="1"/>
</dbReference>
<reference evidence="9 10" key="1">
    <citation type="submission" date="2020-04" db="EMBL/GenBank/DDBJ databases">
        <authorList>
            <person name="Laetsch R D."/>
            <person name="Stevens L."/>
            <person name="Kumar S."/>
            <person name="Blaxter L. M."/>
        </authorList>
    </citation>
    <scope>NUCLEOTIDE SEQUENCE [LARGE SCALE GENOMIC DNA]</scope>
</reference>
<dbReference type="PANTHER" id="PTHR24213">
    <property type="entry name" value="ACTIN-BINDING LIM PROTEIN"/>
    <property type="match status" value="1"/>
</dbReference>
<comment type="caution">
    <text evidence="9">The sequence shown here is derived from an EMBL/GenBank/DDBJ whole genome shotgun (WGS) entry which is preliminary data.</text>
</comment>
<dbReference type="InterPro" id="IPR003128">
    <property type="entry name" value="Villin_headpiece"/>
</dbReference>
<dbReference type="GO" id="GO:0015629">
    <property type="term" value="C:actin cytoskeleton"/>
    <property type="evidence" value="ECO:0007669"/>
    <property type="project" value="TreeGrafter"/>
</dbReference>
<dbReference type="GO" id="GO:0007010">
    <property type="term" value="P:cytoskeleton organization"/>
    <property type="evidence" value="ECO:0007669"/>
    <property type="project" value="InterPro"/>
</dbReference>
<evidence type="ECO:0000313" key="8">
    <source>
        <dbReference type="EMBL" id="CAB3399868.1"/>
    </source>
</evidence>
<feature type="region of interest" description="Disordered" evidence="5">
    <location>
        <begin position="1"/>
        <end position="22"/>
    </location>
</feature>
<dbReference type="GO" id="GO:0046872">
    <property type="term" value="F:metal ion binding"/>
    <property type="evidence" value="ECO:0007669"/>
    <property type="project" value="UniProtKB-KW"/>
</dbReference>
<keyword evidence="10" id="KW-1185">Reference proteome</keyword>
<dbReference type="OrthoDB" id="1746725at2759"/>
<evidence type="ECO:0000259" key="7">
    <source>
        <dbReference type="PROSITE" id="PS51089"/>
    </source>
</evidence>
<dbReference type="Proteomes" id="UP000494206">
    <property type="component" value="Unassembled WGS sequence"/>
</dbReference>
<feature type="domain" description="HP" evidence="7">
    <location>
        <begin position="596"/>
        <end position="661"/>
    </location>
</feature>
<feature type="domain" description="LIM zinc-binding" evidence="6">
    <location>
        <begin position="154"/>
        <end position="213"/>
    </location>
</feature>
<dbReference type="Pfam" id="PF02209">
    <property type="entry name" value="VHP"/>
    <property type="match status" value="1"/>
</dbReference>
<evidence type="ECO:0000256" key="2">
    <source>
        <dbReference type="ARBA" id="ARBA00022833"/>
    </source>
</evidence>
<sequence length="661" mass="74470">MYIFLPTPPAKAPPSPTTPPPPPTARIKAFCVGKKCDVCRKKVSGDVLKANDKYFHIICFQCKKCGRNLGDTGFYTTSDNSYLCPDDFRAVTKELSVKTQPSQAAAASSSSAAATPKLPEKTNGTTTTTQNHDNGSSVAANTTLQQISPLGSPTTCAACDQELHSGQVLLALGLSWHVYCFKCSECSAVLHGEYMSHEGKPLCLRDYNEKFGVKCYECEKFIAGKVLQAGGYKFHPTCARCSRCGAHFGDGEEMYMQGDEIWHPSCEHSRTTENIAPTGRAATLSRNEPKYQTTFRQHLTYMYLLPEAEQTYLRHPVMNPKEPNAPQYHVPQGPIKIRKSRLAMLKTGMQRLTEDLEKNLPRPKSPHMDNEEPIELAHYPAAQVPDPEKPPAIERDDFPAPPYPYAVEELKRRLSTSSIENEISDDDFSDGEKFDEDKLKKTVETLEKYNDSSIASVIRQNIEDSHKKQRLPLHWDPRNASRTPSGKKMPHLKFRYDVPINASPSRHLNRPRPWVAWQGGERDHGSTLPCFHIPESRANTLRAATLPTEFGQNLSLENLDTTISSHYSEHSMTESGTIGGPKSAGVTLRSSLPDMSKPVKQYDYQVLQTTNKDMPEDVDRQHLERHLTRDQFEEIFKMAPIEFYKLPEWKRINLKRKAKLF</sequence>
<dbReference type="FunFam" id="2.10.110.10:FF:000080">
    <property type="entry name" value="actin-binding LIM protein 1 isoform X6"/>
    <property type="match status" value="1"/>
</dbReference>
<dbReference type="InterPro" id="IPR036886">
    <property type="entry name" value="Villin_headpiece_dom_sf"/>
</dbReference>
<feature type="compositionally biased region" description="Low complexity" evidence="5">
    <location>
        <begin position="104"/>
        <end position="114"/>
    </location>
</feature>
<dbReference type="PROSITE" id="PS50023">
    <property type="entry name" value="LIM_DOMAIN_2"/>
    <property type="match status" value="2"/>
</dbReference>
<dbReference type="Gene3D" id="2.10.110.10">
    <property type="entry name" value="Cysteine Rich Protein"/>
    <property type="match status" value="3"/>
</dbReference>
<proteinExistence type="predicted"/>
<dbReference type="InterPro" id="IPR051618">
    <property type="entry name" value="Actin-binding_LIM"/>
</dbReference>
<keyword evidence="2 4" id="KW-0862">Zinc</keyword>
<evidence type="ECO:0000313" key="10">
    <source>
        <dbReference type="Proteomes" id="UP000494206"/>
    </source>
</evidence>
<keyword evidence="1 4" id="KW-0479">Metal-binding</keyword>
<evidence type="ECO:0000256" key="4">
    <source>
        <dbReference type="PROSITE-ProRule" id="PRU00125"/>
    </source>
</evidence>
<dbReference type="Gene3D" id="1.10.950.10">
    <property type="entry name" value="Villin headpiece domain"/>
    <property type="match status" value="1"/>
</dbReference>
<dbReference type="PROSITE" id="PS00478">
    <property type="entry name" value="LIM_DOMAIN_1"/>
    <property type="match status" value="3"/>
</dbReference>
<protein>
    <submittedName>
        <fullName evidence="9">Uncharacterized protein</fullName>
    </submittedName>
</protein>
<accession>A0A8S1EG71</accession>
<evidence type="ECO:0000256" key="3">
    <source>
        <dbReference type="ARBA" id="ARBA00023038"/>
    </source>
</evidence>
<name>A0A8S1EG71_9PELO</name>
<dbReference type="AlphaFoldDB" id="A0A8S1EG71"/>
<gene>
    <name evidence="8" type="ORF">CBOVIS_LOCUS2923</name>
    <name evidence="9" type="ORF">CBOVIS_LOCUS2924</name>
</gene>
<dbReference type="SMART" id="SM00153">
    <property type="entry name" value="VHP"/>
    <property type="match status" value="1"/>
</dbReference>
<dbReference type="CDD" id="cd09330">
    <property type="entry name" value="LIM4_abLIM"/>
    <property type="match status" value="1"/>
</dbReference>
<evidence type="ECO:0000313" key="9">
    <source>
        <dbReference type="EMBL" id="CAB3399869.1"/>
    </source>
</evidence>
<dbReference type="SUPFAM" id="SSF47050">
    <property type="entry name" value="VHP, Villin headpiece domain"/>
    <property type="match status" value="1"/>
</dbReference>
<feature type="domain" description="LIM zinc-binding" evidence="6">
    <location>
        <begin position="34"/>
        <end position="94"/>
    </location>
</feature>